<dbReference type="AlphaFoldDB" id="A0A382B8I7"/>
<dbReference type="Pfam" id="PF13439">
    <property type="entry name" value="Glyco_transf_4"/>
    <property type="match status" value="1"/>
</dbReference>
<name>A0A382B8I7_9ZZZZ</name>
<evidence type="ECO:0000313" key="2">
    <source>
        <dbReference type="EMBL" id="SVB09563.1"/>
    </source>
</evidence>
<gene>
    <name evidence="2" type="ORF">METZ01_LOCUS162417</name>
</gene>
<dbReference type="Gene3D" id="3.40.50.2000">
    <property type="entry name" value="Glycogen Phosphorylase B"/>
    <property type="match status" value="1"/>
</dbReference>
<dbReference type="EMBL" id="UINC01028491">
    <property type="protein sequence ID" value="SVB09563.1"/>
    <property type="molecule type" value="Genomic_DNA"/>
</dbReference>
<protein>
    <recommendedName>
        <fullName evidence="1">Glycosyltransferase subfamily 4-like N-terminal domain-containing protein</fullName>
    </recommendedName>
</protein>
<accession>A0A382B8I7</accession>
<organism evidence="2">
    <name type="scientific">marine metagenome</name>
    <dbReference type="NCBI Taxonomy" id="408172"/>
    <lineage>
        <taxon>unclassified sequences</taxon>
        <taxon>metagenomes</taxon>
        <taxon>ecological metagenomes</taxon>
    </lineage>
</organism>
<evidence type="ECO:0000259" key="1">
    <source>
        <dbReference type="Pfam" id="PF13439"/>
    </source>
</evidence>
<dbReference type="SUPFAM" id="SSF53756">
    <property type="entry name" value="UDP-Glycosyltransferase/glycogen phosphorylase"/>
    <property type="match status" value="1"/>
</dbReference>
<reference evidence="2" key="1">
    <citation type="submission" date="2018-05" db="EMBL/GenBank/DDBJ databases">
        <authorList>
            <person name="Lanie J.A."/>
            <person name="Ng W.-L."/>
            <person name="Kazmierczak K.M."/>
            <person name="Andrzejewski T.M."/>
            <person name="Davidsen T.M."/>
            <person name="Wayne K.J."/>
            <person name="Tettelin H."/>
            <person name="Glass J.I."/>
            <person name="Rusch D."/>
            <person name="Podicherti R."/>
            <person name="Tsui H.-C.T."/>
            <person name="Winkler M.E."/>
        </authorList>
    </citation>
    <scope>NUCLEOTIDE SEQUENCE</scope>
</reference>
<proteinExistence type="predicted"/>
<feature type="domain" description="Glycosyltransferase subfamily 4-like N-terminal" evidence="1">
    <location>
        <begin position="9"/>
        <end position="178"/>
    </location>
</feature>
<dbReference type="InterPro" id="IPR028098">
    <property type="entry name" value="Glyco_trans_4-like_N"/>
</dbReference>
<feature type="non-terminal residue" evidence="2">
    <location>
        <position position="197"/>
    </location>
</feature>
<sequence>MTPFFSPNIGGVETHLSDLISELDKKGYRVFVQTYSPITTKNTTWKKREFGGNCIQITRYRWFGENLFHKLENYPILDFLYLTPYLLIRSFFFMLSNARNIDVIHAQGLNAGIIGIILKTIFQKRFLISLHAIYSNINCHSLTSLMARMIISRADVTLGGSKAINNQFNQTGIKLRNIEESRYWVDLNLFKPNNLKE</sequence>